<name>W2T180_NECAM</name>
<organism evidence="1 2">
    <name type="scientific">Necator americanus</name>
    <name type="common">Human hookworm</name>
    <dbReference type="NCBI Taxonomy" id="51031"/>
    <lineage>
        <taxon>Eukaryota</taxon>
        <taxon>Metazoa</taxon>
        <taxon>Ecdysozoa</taxon>
        <taxon>Nematoda</taxon>
        <taxon>Chromadorea</taxon>
        <taxon>Rhabditida</taxon>
        <taxon>Rhabditina</taxon>
        <taxon>Rhabditomorpha</taxon>
        <taxon>Strongyloidea</taxon>
        <taxon>Ancylostomatidae</taxon>
        <taxon>Bunostominae</taxon>
        <taxon>Necator</taxon>
    </lineage>
</organism>
<feature type="non-terminal residue" evidence="1">
    <location>
        <position position="67"/>
    </location>
</feature>
<gene>
    <name evidence="1" type="ORF">NECAME_12575</name>
</gene>
<keyword evidence="2" id="KW-1185">Reference proteome</keyword>
<reference evidence="2" key="1">
    <citation type="journal article" date="2014" name="Nat. Genet.">
        <title>Genome of the human hookworm Necator americanus.</title>
        <authorList>
            <person name="Tang Y.T."/>
            <person name="Gao X."/>
            <person name="Rosa B.A."/>
            <person name="Abubucker S."/>
            <person name="Hallsworth-Pepin K."/>
            <person name="Martin J."/>
            <person name="Tyagi R."/>
            <person name="Heizer E."/>
            <person name="Zhang X."/>
            <person name="Bhonagiri-Palsikar V."/>
            <person name="Minx P."/>
            <person name="Warren W.C."/>
            <person name="Wang Q."/>
            <person name="Zhan B."/>
            <person name="Hotez P.J."/>
            <person name="Sternberg P.W."/>
            <person name="Dougall A."/>
            <person name="Gaze S.T."/>
            <person name="Mulvenna J."/>
            <person name="Sotillo J."/>
            <person name="Ranganathan S."/>
            <person name="Rabelo E.M."/>
            <person name="Wilson R.K."/>
            <person name="Felgner P.L."/>
            <person name="Bethony J."/>
            <person name="Hawdon J.M."/>
            <person name="Gasser R.B."/>
            <person name="Loukas A."/>
            <person name="Mitreva M."/>
        </authorList>
    </citation>
    <scope>NUCLEOTIDE SEQUENCE [LARGE SCALE GENOMIC DNA]</scope>
</reference>
<proteinExistence type="predicted"/>
<evidence type="ECO:0000313" key="1">
    <source>
        <dbReference type="EMBL" id="ETN75006.1"/>
    </source>
</evidence>
<dbReference type="EMBL" id="KI660320">
    <property type="protein sequence ID" value="ETN75006.1"/>
    <property type="molecule type" value="Genomic_DNA"/>
</dbReference>
<sequence>MTGTVTSSVSKMLLLPRYILKEQQRHWLFPTIMVYRLLDERDSQNRFWSRLDLQSIVDRKRCQHRKP</sequence>
<dbReference type="KEGG" id="nai:NECAME_12575"/>
<accession>W2T180</accession>
<evidence type="ECO:0000313" key="2">
    <source>
        <dbReference type="Proteomes" id="UP000053676"/>
    </source>
</evidence>
<dbReference type="Proteomes" id="UP000053676">
    <property type="component" value="Unassembled WGS sequence"/>
</dbReference>
<protein>
    <submittedName>
        <fullName evidence="1">Uncharacterized protein</fullName>
    </submittedName>
</protein>
<dbReference type="AlphaFoldDB" id="W2T180"/>